<feature type="transmembrane region" description="Helical" evidence="1">
    <location>
        <begin position="23"/>
        <end position="41"/>
    </location>
</feature>
<reference evidence="2 3" key="1">
    <citation type="submission" date="2016-11" db="EMBL/GenBank/DDBJ databases">
        <authorList>
            <person name="Jaros S."/>
            <person name="Januszkiewicz K."/>
            <person name="Wedrychowicz H."/>
        </authorList>
    </citation>
    <scope>NUCLEOTIDE SEQUENCE [LARGE SCALE GENOMIC DNA]</scope>
    <source>
        <strain evidence="2 3">CECT 7868</strain>
    </source>
</reference>
<proteinExistence type="predicted"/>
<dbReference type="Gene3D" id="1.20.1740.10">
    <property type="entry name" value="Amino acid/polyamine transporter I"/>
    <property type="match status" value="1"/>
</dbReference>
<accession>A0A1M5ZXH8</accession>
<feature type="transmembrane region" description="Helical" evidence="1">
    <location>
        <begin position="53"/>
        <end position="75"/>
    </location>
</feature>
<dbReference type="AlphaFoldDB" id="A0A1M5ZXH8"/>
<keyword evidence="3" id="KW-1185">Reference proteome</keyword>
<organism evidence="2 3">
    <name type="scientific">Vibrio aerogenes CECT 7868</name>
    <dbReference type="NCBI Taxonomy" id="1216006"/>
    <lineage>
        <taxon>Bacteria</taxon>
        <taxon>Pseudomonadati</taxon>
        <taxon>Pseudomonadota</taxon>
        <taxon>Gammaproteobacteria</taxon>
        <taxon>Vibrionales</taxon>
        <taxon>Vibrionaceae</taxon>
        <taxon>Vibrio</taxon>
    </lineage>
</organism>
<keyword evidence="1" id="KW-0472">Membrane</keyword>
<feature type="transmembrane region" description="Helical" evidence="1">
    <location>
        <begin position="81"/>
        <end position="113"/>
    </location>
</feature>
<dbReference type="EMBL" id="FQXZ01000039">
    <property type="protein sequence ID" value="SHI28856.1"/>
    <property type="molecule type" value="Genomic_DNA"/>
</dbReference>
<protein>
    <submittedName>
        <fullName evidence="2">Inner membrane protein YjeH</fullName>
    </submittedName>
</protein>
<dbReference type="STRING" id="1216006.VA7868_03377"/>
<dbReference type="Proteomes" id="UP000184608">
    <property type="component" value="Unassembled WGS sequence"/>
</dbReference>
<sequence length="127" mass="13713">MLWAHARHSHPQHHLAKLSSRGIPVNATLLIAGIICISILLEEFTHLDLASFVKLANGVFILIYLLAMLSAWKLLSGIYKILAGLSLMLCALVFVCLGWSASYALIIFLAAAIPGKKKNPASQPPVA</sequence>
<name>A0A1M5ZXH8_9VIBR</name>
<evidence type="ECO:0000256" key="1">
    <source>
        <dbReference type="SAM" id="Phobius"/>
    </source>
</evidence>
<evidence type="ECO:0000313" key="2">
    <source>
        <dbReference type="EMBL" id="SHI28856.1"/>
    </source>
</evidence>
<keyword evidence="1" id="KW-1133">Transmembrane helix</keyword>
<gene>
    <name evidence="2" type="primary">yjeH_2</name>
    <name evidence="2" type="ORF">VA7868_03377</name>
</gene>
<evidence type="ECO:0000313" key="3">
    <source>
        <dbReference type="Proteomes" id="UP000184608"/>
    </source>
</evidence>
<keyword evidence="1" id="KW-0812">Transmembrane</keyword>